<name>A0A024WFN1_PLAFA</name>
<evidence type="ECO:0000313" key="10">
    <source>
        <dbReference type="Proteomes" id="UP000030699"/>
    </source>
</evidence>
<feature type="compositionally biased region" description="Polar residues" evidence="2">
    <location>
        <begin position="1851"/>
        <end position="1860"/>
    </location>
</feature>
<feature type="domain" description="Duffy-antigen binding" evidence="4">
    <location>
        <begin position="1935"/>
        <end position="2159"/>
    </location>
</feature>
<dbReference type="InterPro" id="IPR029210">
    <property type="entry name" value="PfEMP1_NTS"/>
</dbReference>
<gene>
    <name evidence="9" type="ORF">PFMALIP_06278</name>
</gene>
<evidence type="ECO:0000259" key="3">
    <source>
        <dbReference type="Pfam" id="PF03011"/>
    </source>
</evidence>
<feature type="compositionally biased region" description="Pro residues" evidence="2">
    <location>
        <begin position="1786"/>
        <end position="1799"/>
    </location>
</feature>
<feature type="region of interest" description="Disordered" evidence="2">
    <location>
        <begin position="2612"/>
        <end position="2677"/>
    </location>
</feature>
<feature type="domain" description="Duffy-binding-like" evidence="8">
    <location>
        <begin position="309"/>
        <end position="467"/>
    </location>
</feature>
<dbReference type="InterPro" id="IPR054595">
    <property type="entry name" value="DBL_C"/>
</dbReference>
<dbReference type="InterPro" id="IPR049158">
    <property type="entry name" value="PfEMP1_CIDRalpha1_dom"/>
</dbReference>
<dbReference type="FunFam" id="1.20.58.1930:FF:000001">
    <property type="entry name" value="Erythrocyte membrane protein 1, PfEMP1"/>
    <property type="match status" value="1"/>
</dbReference>
<dbReference type="Proteomes" id="UP000030699">
    <property type="component" value="Unassembled WGS sequence"/>
</dbReference>
<evidence type="ECO:0000259" key="4">
    <source>
        <dbReference type="Pfam" id="PF05424"/>
    </source>
</evidence>
<feature type="compositionally biased region" description="Basic and acidic residues" evidence="2">
    <location>
        <begin position="1234"/>
        <end position="1252"/>
    </location>
</feature>
<feature type="compositionally biased region" description="Acidic residues" evidence="2">
    <location>
        <begin position="2632"/>
        <end position="2645"/>
    </location>
</feature>
<keyword evidence="1" id="KW-0175">Coiled coil</keyword>
<dbReference type="InterPro" id="IPR008602">
    <property type="entry name" value="Duffy-antigen-binding"/>
</dbReference>
<feature type="compositionally biased region" description="Polar residues" evidence="2">
    <location>
        <begin position="2612"/>
        <end position="2629"/>
    </location>
</feature>
<sequence>MGNTIPATPDPIFISESDKSARNVLENIGRKIKDIASKDEIKYINFLKGNLKGAKFHHPFSEHRPYYTGPCDLDYRFHSNIWSGDNTYRHPCAGRNKTRFSNESEEECNSSKITGNKTEHGACAPYRRRHLCDYIFQQINPDHINNSDDLLGNLLVTAKYEGDSIVNSYANSGMFNVCTALARSFADIGDIVRGKDLYIGNGDYKKKVSNNLKTIFKKIYEQLTKKYKETETLYKDEEGNYLKLRETWWNANRDDVWYAITCSAPYKSQYFIKSSDKEHSFSSEYCGHRQGSVPTNLDYVPQFFRWFEEWSEEFCRIKKIKLENVKKACRDEEKKKYCSLNGYDCTTTIWKKGVLHWSNECTDCSVKCNLYEIWLGNQREAFRKQKEKYEKEILKYKSNEKISGSNINNKYYEEFYKNLKEGKYETANEFIKLLNEGRYCKKKKNSEEENIDFTKSGDEKGTFYRSKYCQVCPDCGVVCKNGTCIEKKDDINCGKKINYEPPHGVEPIDITVLYSGNEEREIAKRLSEFCNDKNNKNGKKNETWKCYYDNSEHNKCKLDKNSGNSTYKEKITSFDEFFDLWVRNFLIDTIKWENEVKTCINNTTNADCNNECNKNCICFYNWVKQKEQEWKNVKKVFENQKDIPKEYNINIKKLFDGYFFQVMDKLKKEEAKWNELKENLKKQIASSNLKNVTECSESAIKLLLDHLKETATICKDNNTNEACEDSKKSTRNPCAKTHGKKLSTVKQIAQYYKRIAHKQLNERGSRSNLKGDASQGQYYRGGTPSDFKTKLCKITKIHSNAHSSRSPNPCNGKDGQKKRFEVGTIWRTGALVSTANDVYLPPRREHFCTSNLEYLINSGHKEILTIQKGKINHSFLGDVLLAAKYQAENTMKDYKSKNDKEGICRAIRYSFADLGDIIKGTDLWDKDGGEQNTQRNLQTVFGEIKKQFNGKYDKDDDKHTKLRKDWWEANRDQIWNAMKCPIKDLNVTSSEGKLSDHCGYSDHTPLDDYVPQRLRWMTEWAEWYCKIQSEAYKTLQKGCEECKEKKTNCFNNNSECNLCKQACNAYNTKIQEWKDQWTKMEQNYLTLYLEVLNTARNGGTHTYSGSINPKDKPVVNFLFKLYLQNGGTIRFRRRTKAVVSARGSALATKAFGTRIKRSISTTTQKTPYSTAAGYIHQEAHIGDCNIQNIFCKNSTNNGDKKKYAFEEPPSEYKEACECQSRENQPHPPAPPPEPARESGNDQRGRSDGDREQLPSQPEDIQNDDIRDTPNIQPGDVAPTFCNVPANPCGNKDATNVVGVEVVAKEIQEQRHKEMVSRSVVVDKSKGESGSGKSCLEGDINKAEFRKGVKGNTLNDVCDINKEHTNVQDTPGYTYDGPCTGKDNSHQMFKVENGWKSGAEVSEKHKGLFLPPRRQHFCTSNVEHLNTDSNTLKGANASHSLLGDVLLAAKYEADFIKKKYKNLQTPNDFRDEATICRAIRYSFADIGDIIKGTDLWKANSGEKNTQGKLVQIFQKIKENLKETIKEKYSSDDDESKYINLRKDWWEANRDQVWKAMQCPPKNGTFPCSENDPTPYDDYVPQRLRWMTEWAEWYCKVQKEAYEELEKECEECRSKGGKCMNGESMCTKCKGACEKYKQKIKKWEEQWTKIKGKYEELYKKATTTTDITTSSGPKDETDVVAFLKQLHQKNSENKIYFTAAGYIHQEVPHMECQVQNQFCEKKHGETPPTGEDNTEYTFKQPPPEYETACKCTEREEPKFTTRSEDGENGATGPPPSPKESLAHSAVPSPRPAPPGGPPQPKPKATAGESLARILRPLPRGKEDDDEEEEETEQVEDQVDTEAVKDTDGEGGSPATTTTQNDVNVCETVKNALTGDDLTKACEQKYGYPQRHWGWKCVTPTTSGGSGDKADTGSESAGRISKRSAPEPSGKSDNNGSICIPPRRRKLYTQKLHEWAEKQNTNKSQVEGSSVQAAGGKEGPGAAPTQLQDVDGKTASQPDPQVELLKAFIESAAVETFFQWHRYKKIKDKEKKEKEEADEKVIVTSDVGKELQKKLEENGEIPNDFLRLMFYTLGDYRDICVGVKDNDVIKALEASSDKNIKEISDKIEEILKQSASKAGGPQNSVNDPKTWWNKHGPDIWNAMVCALTYKENGSDKPQEMDDKVKQALWDSGKNEPKKSEYKYDQVELKDNDENGAKDTKAASKEEPTTLKNFVERPPYFRWLEEWGEEFCRKRTHKLDIIEKDCRGKDGNSKVCSGDGLNCNEEVPDKKDIFKYFDCSTCARHCRSYKKWIRRKKDEFTKHSNVYNEQKEKAKTNNGGTYDQKFVGNIDNEYNCIKLFLEKLGPCSKNNSGQDKKADDYISFTNTEQTFGHQNYCGTCPEFKVKCENCNSSGGNTKVKCNGGKISAKNIGNGVNSTVLEMRVSDDSTNGFNDLPECEKAGIFEGIKENKWQCRKVCGVDICTLQKTNNNNGQEKYEHITVKEFLKRWLEYFLENYNKINKKLNSCMNKGEQSPCIKGCVDKWVQEKRTEWNNIRIQYVDNYEKENEHGNNLNSFLQQAPFHDEVLKAIKPCGDLTQFENSIHCNGAASSEKVKDGNKSYVIECMLNKLQQKATSCQNPGTSGEQTNCVQSSPLPDDEDDLLLEEENTVDQQPGFCPKVQETKETVVEEETCDASPGQPD</sequence>
<feature type="domain" description="Duffy-binding-like" evidence="3">
    <location>
        <begin position="577"/>
        <end position="720"/>
    </location>
</feature>
<dbReference type="SUPFAM" id="SSF140924">
    <property type="entry name" value="Duffy binding domain-like"/>
    <property type="match status" value="6"/>
</dbReference>
<feature type="region of interest" description="Disordered" evidence="2">
    <location>
        <begin position="1890"/>
        <end position="1994"/>
    </location>
</feature>
<feature type="coiled-coil region" evidence="1">
    <location>
        <begin position="1593"/>
        <end position="1644"/>
    </location>
</feature>
<feature type="domain" description="Duffy-binding-like" evidence="8">
    <location>
        <begin position="2222"/>
        <end position="2370"/>
    </location>
</feature>
<dbReference type="Gene3D" id="1.20.58.830">
    <property type="match status" value="4"/>
</dbReference>
<feature type="domain" description="Duffy-antigen binding" evidence="4">
    <location>
        <begin position="838"/>
        <end position="1015"/>
    </location>
</feature>
<dbReference type="FunFam" id="1.20.58.830:FF:000021">
    <property type="entry name" value="Erythrocyte membrane protein 1, PfEMP1"/>
    <property type="match status" value="1"/>
</dbReference>
<dbReference type="FunFam" id="1.20.1310.20:FF:000004">
    <property type="entry name" value="Erythrocyte membrane protein 1, PfEMP1"/>
    <property type="match status" value="1"/>
</dbReference>
<feature type="domain" description="Duffy-antigen binding" evidence="4">
    <location>
        <begin position="121"/>
        <end position="305"/>
    </location>
</feature>
<dbReference type="InterPro" id="IPR041480">
    <property type="entry name" value="CIDR1_gamma"/>
</dbReference>
<feature type="domain" description="Duffy-antigen binding" evidence="4">
    <location>
        <begin position="1406"/>
        <end position="1583"/>
    </location>
</feature>
<evidence type="ECO:0000259" key="7">
    <source>
        <dbReference type="Pfam" id="PF21807"/>
    </source>
</evidence>
<feature type="domain" description="Plasmodium falciparum erythrocyte membrane protein-1 N-terminal segment" evidence="5">
    <location>
        <begin position="20"/>
        <end position="55"/>
    </location>
</feature>
<dbReference type="Pfam" id="PF03011">
    <property type="entry name" value="PFEMP"/>
    <property type="match status" value="2"/>
</dbReference>
<dbReference type="FunFam" id="1.20.58.1930:FF:000002">
    <property type="entry name" value="Erythrocyte membrane protein 1, PfEMP1"/>
    <property type="match status" value="1"/>
</dbReference>
<evidence type="ECO:0000256" key="2">
    <source>
        <dbReference type="SAM" id="MobiDB-lite"/>
    </source>
</evidence>
<dbReference type="InterPro" id="IPR042202">
    <property type="entry name" value="Duffy-ag-bd_sf"/>
</dbReference>
<accession>A0A024WFN1</accession>
<dbReference type="Gene3D" id="1.20.1310.20">
    <property type="entry name" value="Duffy-antigen binding domain"/>
    <property type="match status" value="4"/>
</dbReference>
<evidence type="ECO:0000256" key="1">
    <source>
        <dbReference type="SAM" id="Coils"/>
    </source>
</evidence>
<dbReference type="GO" id="GO:0046789">
    <property type="term" value="F:host cell surface receptor binding"/>
    <property type="evidence" value="ECO:0007669"/>
    <property type="project" value="InterPro"/>
</dbReference>
<dbReference type="FunFam" id="1.20.58.830:FF:000005">
    <property type="entry name" value="Erythrocyte membrane protein 1, PfEMP1"/>
    <property type="match status" value="1"/>
</dbReference>
<dbReference type="InterPro" id="IPR004258">
    <property type="entry name" value="DBL"/>
</dbReference>
<evidence type="ECO:0000259" key="8">
    <source>
        <dbReference type="Pfam" id="PF22672"/>
    </source>
</evidence>
<evidence type="ECO:0000313" key="9">
    <source>
        <dbReference type="EMBL" id="ETW45663.1"/>
    </source>
</evidence>
<dbReference type="OrthoDB" id="379185at2759"/>
<dbReference type="Pfam" id="PF18562">
    <property type="entry name" value="CIDR1_gamma"/>
    <property type="match status" value="1"/>
</dbReference>
<feature type="region of interest" description="Disordered" evidence="2">
    <location>
        <begin position="1721"/>
        <end position="1861"/>
    </location>
</feature>
<dbReference type="EMBL" id="KI925994">
    <property type="protein sequence ID" value="ETW45663.1"/>
    <property type="molecule type" value="Genomic_DNA"/>
</dbReference>
<evidence type="ECO:0008006" key="11">
    <source>
        <dbReference type="Google" id="ProtNLM"/>
    </source>
</evidence>
<feature type="compositionally biased region" description="Basic and acidic residues" evidence="2">
    <location>
        <begin position="1214"/>
        <end position="1224"/>
    </location>
</feature>
<evidence type="ECO:0000259" key="5">
    <source>
        <dbReference type="Pfam" id="PF15447"/>
    </source>
</evidence>
<dbReference type="Pfam" id="PF05424">
    <property type="entry name" value="Duffy_binding"/>
    <property type="match status" value="4"/>
</dbReference>
<feature type="compositionally biased region" description="Polar residues" evidence="2">
    <location>
        <begin position="1955"/>
        <end position="1969"/>
    </location>
</feature>
<feature type="non-terminal residue" evidence="9">
    <location>
        <position position="2677"/>
    </location>
</feature>
<dbReference type="Gene3D" id="1.20.58.1930">
    <property type="match status" value="2"/>
</dbReference>
<protein>
    <recommendedName>
        <fullName evidence="11">Erythrocyte membrane protein 1</fullName>
    </recommendedName>
</protein>
<reference evidence="9 10" key="2">
    <citation type="submission" date="2013-02" db="EMBL/GenBank/DDBJ databases">
        <title>The Genome Sequence of Plasmodium falciparum MaliPS096_E11.</title>
        <authorList>
            <consortium name="The Broad Institute Genome Sequencing Platform"/>
            <consortium name="The Broad Institute Genome Sequencing Center for Infectious Disease"/>
            <person name="Neafsey D."/>
            <person name="Cheeseman I."/>
            <person name="Volkman S."/>
            <person name="Adams J."/>
            <person name="Walker B."/>
            <person name="Young S.K."/>
            <person name="Zeng Q."/>
            <person name="Gargeya S."/>
            <person name="Fitzgerald M."/>
            <person name="Haas B."/>
            <person name="Abouelleil A."/>
            <person name="Alvarado L."/>
            <person name="Arachchi H.M."/>
            <person name="Berlin A.M."/>
            <person name="Chapman S.B."/>
            <person name="Dewar J."/>
            <person name="Goldberg J."/>
            <person name="Griggs A."/>
            <person name="Gujja S."/>
            <person name="Hansen M."/>
            <person name="Howarth C."/>
            <person name="Imamovic A."/>
            <person name="Larimer J."/>
            <person name="McCowan C."/>
            <person name="Murphy C."/>
            <person name="Neiman D."/>
            <person name="Pearson M."/>
            <person name="Priest M."/>
            <person name="Roberts A."/>
            <person name="Saif S."/>
            <person name="Shea T."/>
            <person name="Sisk P."/>
            <person name="Sykes S."/>
            <person name="Wortman J."/>
            <person name="Nusbaum C."/>
            <person name="Birren B."/>
        </authorList>
    </citation>
    <scope>NUCLEOTIDE SEQUENCE [LARGE SCALE GENOMIC DNA]</scope>
    <source>
        <strain evidence="9 10">MaliPS096_E11</strain>
    </source>
</reference>
<feature type="domain" description="Cysteine-rich interdomain region 1 gamma" evidence="6">
    <location>
        <begin position="2413"/>
        <end position="2463"/>
    </location>
</feature>
<organism evidence="9 10">
    <name type="scientific">Plasmodium falciparum MaliPS096_E11</name>
    <dbReference type="NCBI Taxonomy" id="1036727"/>
    <lineage>
        <taxon>Eukaryota</taxon>
        <taxon>Sar</taxon>
        <taxon>Alveolata</taxon>
        <taxon>Apicomplexa</taxon>
        <taxon>Aconoidasida</taxon>
        <taxon>Haemosporida</taxon>
        <taxon>Plasmodiidae</taxon>
        <taxon>Plasmodium</taxon>
        <taxon>Plasmodium (Laverania)</taxon>
    </lineage>
</organism>
<feature type="domain" description="PfEMP1 CIDRalpha1" evidence="7">
    <location>
        <begin position="509"/>
        <end position="565"/>
    </location>
</feature>
<feature type="domain" description="Duffy-binding-like" evidence="3">
    <location>
        <begin position="2481"/>
        <end position="2615"/>
    </location>
</feature>
<reference evidence="9 10" key="1">
    <citation type="submission" date="2013-02" db="EMBL/GenBank/DDBJ databases">
        <title>The Genome Annotation of Plasmodium falciparum MaliPS096_E11.</title>
        <authorList>
            <consortium name="The Broad Institute Genome Sequencing Platform"/>
            <consortium name="The Broad Institute Genome Sequencing Center for Infectious Disease"/>
            <person name="Neafsey D."/>
            <person name="Hoffman S."/>
            <person name="Volkman S."/>
            <person name="Rosenthal P."/>
            <person name="Walker B."/>
            <person name="Young S.K."/>
            <person name="Zeng Q."/>
            <person name="Gargeya S."/>
            <person name="Fitzgerald M."/>
            <person name="Haas B."/>
            <person name="Abouelleil A."/>
            <person name="Allen A.W."/>
            <person name="Alvarado L."/>
            <person name="Arachchi H.M."/>
            <person name="Berlin A.M."/>
            <person name="Chapman S.B."/>
            <person name="Gainer-Dewar J."/>
            <person name="Goldberg J."/>
            <person name="Griggs A."/>
            <person name="Gujja S."/>
            <person name="Hansen M."/>
            <person name="Howarth C."/>
            <person name="Imamovic A."/>
            <person name="Ireland A."/>
            <person name="Larimer J."/>
            <person name="McCowan C."/>
            <person name="Murphy C."/>
            <person name="Pearson M."/>
            <person name="Poon T.W."/>
            <person name="Priest M."/>
            <person name="Roberts A."/>
            <person name="Saif S."/>
            <person name="Shea T."/>
            <person name="Sisk P."/>
            <person name="Sykes S."/>
            <person name="Wortman J."/>
            <person name="Nusbaum C."/>
            <person name="Birren B."/>
        </authorList>
    </citation>
    <scope>NUCLEOTIDE SEQUENCE [LARGE SCALE GENOMIC DNA]</scope>
    <source>
        <strain evidence="9 10">MaliPS096_E11</strain>
    </source>
</reference>
<feature type="compositionally biased region" description="Basic and acidic residues" evidence="2">
    <location>
        <begin position="1749"/>
        <end position="1763"/>
    </location>
</feature>
<dbReference type="Pfam" id="PF15447">
    <property type="entry name" value="NTS"/>
    <property type="match status" value="1"/>
</dbReference>
<feature type="region of interest" description="Disordered" evidence="2">
    <location>
        <begin position="1214"/>
        <end position="1278"/>
    </location>
</feature>
<proteinExistence type="predicted"/>
<dbReference type="FunFam" id="1.20.1310.20:FF:000003">
    <property type="entry name" value="Erythrocyte membrane protein 1, PfEMP1"/>
    <property type="match status" value="1"/>
</dbReference>
<feature type="compositionally biased region" description="Acidic residues" evidence="2">
    <location>
        <begin position="1821"/>
        <end position="1837"/>
    </location>
</feature>
<dbReference type="GO" id="GO:0016020">
    <property type="term" value="C:membrane"/>
    <property type="evidence" value="ECO:0007669"/>
    <property type="project" value="InterPro"/>
</dbReference>
<evidence type="ECO:0000259" key="6">
    <source>
        <dbReference type="Pfam" id="PF18562"/>
    </source>
</evidence>
<dbReference type="Pfam" id="PF22672">
    <property type="entry name" value="DBL_C"/>
    <property type="match status" value="2"/>
</dbReference>
<dbReference type="Pfam" id="PF21807">
    <property type="entry name" value="PfEMP1_CIDRalpha1_dom"/>
    <property type="match status" value="1"/>
</dbReference>